<evidence type="ECO:0000259" key="2">
    <source>
        <dbReference type="PROSITE" id="PS00028"/>
    </source>
</evidence>
<dbReference type="InterPro" id="IPR013087">
    <property type="entry name" value="Znf_C2H2_type"/>
</dbReference>
<keyword evidence="3" id="KW-1185">Reference proteome</keyword>
<evidence type="ECO:0000313" key="4">
    <source>
        <dbReference type="WBParaSite" id="Csp11.Scaffold629.g10271.t1"/>
    </source>
</evidence>
<reference evidence="4" key="1">
    <citation type="submission" date="2016-11" db="UniProtKB">
        <authorList>
            <consortium name="WormBaseParasite"/>
        </authorList>
    </citation>
    <scope>IDENTIFICATION</scope>
</reference>
<proteinExistence type="predicted"/>
<dbReference type="SUPFAM" id="SSF118359">
    <property type="entry name" value="Expressed protein At2g23090/F21P24.15"/>
    <property type="match status" value="1"/>
</dbReference>
<feature type="domain" description="C2H2-type" evidence="2">
    <location>
        <begin position="35"/>
        <end position="56"/>
    </location>
</feature>
<dbReference type="AlphaFoldDB" id="A0A1I7TNS2"/>
<organism evidence="3 4">
    <name type="scientific">Caenorhabditis tropicalis</name>
    <dbReference type="NCBI Taxonomy" id="1561998"/>
    <lineage>
        <taxon>Eukaryota</taxon>
        <taxon>Metazoa</taxon>
        <taxon>Ecdysozoa</taxon>
        <taxon>Nematoda</taxon>
        <taxon>Chromadorea</taxon>
        <taxon>Rhabditida</taxon>
        <taxon>Rhabditina</taxon>
        <taxon>Rhabditomorpha</taxon>
        <taxon>Rhabditoidea</taxon>
        <taxon>Rhabditidae</taxon>
        <taxon>Peloderinae</taxon>
        <taxon>Caenorhabditis</taxon>
    </lineage>
</organism>
<feature type="region of interest" description="Disordered" evidence="1">
    <location>
        <begin position="71"/>
        <end position="90"/>
    </location>
</feature>
<sequence length="110" mass="12126">MESGHKATKDDVEMFKKKVVEERASSKQGGEVHVCGACGYTVATKKGLETHVNRKHPKEHVNPADISLFLDDRNDSENAPPAKKVRGMSSNEESVVCPVKDCSQECKTRL</sequence>
<name>A0A1I7TNS2_9PELO</name>
<dbReference type="PROSITE" id="PS00028">
    <property type="entry name" value="ZINC_FINGER_C2H2_1"/>
    <property type="match status" value="1"/>
</dbReference>
<dbReference type="WBParaSite" id="Csp11.Scaffold629.g10271.t1">
    <property type="protein sequence ID" value="Csp11.Scaffold629.g10271.t1"/>
    <property type="gene ID" value="Csp11.Scaffold629.g10271"/>
</dbReference>
<dbReference type="Proteomes" id="UP000095282">
    <property type="component" value="Unplaced"/>
</dbReference>
<dbReference type="eggNOG" id="ENOG502TKCW">
    <property type="taxonomic scope" value="Eukaryota"/>
</dbReference>
<dbReference type="Gene3D" id="3.30.160.60">
    <property type="entry name" value="Classic Zinc Finger"/>
    <property type="match status" value="1"/>
</dbReference>
<evidence type="ECO:0000313" key="3">
    <source>
        <dbReference type="Proteomes" id="UP000095282"/>
    </source>
</evidence>
<protein>
    <submittedName>
        <fullName evidence="4">C2H2-type domain-containing protein</fullName>
    </submittedName>
</protein>
<accession>A0A1I7TNS2</accession>
<evidence type="ECO:0000256" key="1">
    <source>
        <dbReference type="SAM" id="MobiDB-lite"/>
    </source>
</evidence>